<proteinExistence type="predicted"/>
<gene>
    <name evidence="2" type="ORF">SAMN02745202_02253</name>
</gene>
<name>A0A1T4RG06_9BACT</name>
<dbReference type="eggNOG" id="COG4222">
    <property type="taxonomic scope" value="Bacteria"/>
</dbReference>
<dbReference type="Proteomes" id="UP000190065">
    <property type="component" value="Unassembled WGS sequence"/>
</dbReference>
<dbReference type="AlphaFoldDB" id="A0A1T4RG06"/>
<dbReference type="EMBL" id="FUXK01000032">
    <property type="protein sequence ID" value="SKA14817.1"/>
    <property type="molecule type" value="Genomic_DNA"/>
</dbReference>
<protein>
    <submittedName>
        <fullName evidence="2">Esterase-like activity of phytase</fullName>
    </submittedName>
</protein>
<dbReference type="Pfam" id="PF13449">
    <property type="entry name" value="Phytase-like"/>
    <property type="match status" value="1"/>
</dbReference>
<evidence type="ECO:0000313" key="2">
    <source>
        <dbReference type="EMBL" id="SKA14817.1"/>
    </source>
</evidence>
<reference evidence="2 3" key="1">
    <citation type="submission" date="2017-02" db="EMBL/GenBank/DDBJ databases">
        <authorList>
            <person name="Peterson S.W."/>
        </authorList>
    </citation>
    <scope>NUCLEOTIDE SEQUENCE [LARGE SCALE GENOMIC DNA]</scope>
    <source>
        <strain evidence="2 3">ATCC 43324</strain>
    </source>
</reference>
<evidence type="ECO:0000313" key="3">
    <source>
        <dbReference type="Proteomes" id="UP000190065"/>
    </source>
</evidence>
<sequence>MVAIILFQLSMLVIGHGIDGGTTDTQLTDSLKAALLPQHAFKTIPPGNYSGLAYLGNDLYAVVSDKGGRAGFYIFHIALNTRGEIIQIDNRGFTELPGNNQDEEAIAYDSARHHIYIGNEASAEIIDYDCESRMVVRKTMVEDYRKHAPVNRGIESLTYDGVRQKLFTINESPLIIDNGLLLRLKQFDLHLDDEKQYPYLIDEPLEDLSKPDQRHAYGVSELTALSDGTLLVLEREVYIRPLYLNSWVMNKLFRIKPGNAQKQFVVGWRTWLRLGDMDFADYEGMCEGPLLPDGRRVIVLCADSQNQAKGVLKDYFRTIVVEPYQKK</sequence>
<feature type="domain" description="Phytase-like" evidence="1">
    <location>
        <begin position="47"/>
        <end position="303"/>
    </location>
</feature>
<dbReference type="SUPFAM" id="SSF50956">
    <property type="entry name" value="Thermostable phytase (3-phytase)"/>
    <property type="match status" value="1"/>
</dbReference>
<accession>A0A1T4RG06</accession>
<dbReference type="InterPro" id="IPR027372">
    <property type="entry name" value="Phytase-like_dom"/>
</dbReference>
<evidence type="ECO:0000259" key="1">
    <source>
        <dbReference type="Pfam" id="PF13449"/>
    </source>
</evidence>
<dbReference type="STRING" id="28136.SAMN02745202_02253"/>
<organism evidence="2 3">
    <name type="scientific">Segatella oulorum</name>
    <dbReference type="NCBI Taxonomy" id="28136"/>
    <lineage>
        <taxon>Bacteria</taxon>
        <taxon>Pseudomonadati</taxon>
        <taxon>Bacteroidota</taxon>
        <taxon>Bacteroidia</taxon>
        <taxon>Bacteroidales</taxon>
        <taxon>Prevotellaceae</taxon>
        <taxon>Segatella</taxon>
    </lineage>
</organism>